<reference evidence="2" key="1">
    <citation type="journal article" date="2022" name="bioRxiv">
        <title>Sequencing and chromosome-scale assembly of the giantPleurodeles waltlgenome.</title>
        <authorList>
            <person name="Brown T."/>
            <person name="Elewa A."/>
            <person name="Iarovenko S."/>
            <person name="Subramanian E."/>
            <person name="Araus A.J."/>
            <person name="Petzold A."/>
            <person name="Susuki M."/>
            <person name="Suzuki K.-i.T."/>
            <person name="Hayashi T."/>
            <person name="Toyoda A."/>
            <person name="Oliveira C."/>
            <person name="Osipova E."/>
            <person name="Leigh N.D."/>
            <person name="Simon A."/>
            <person name="Yun M.H."/>
        </authorList>
    </citation>
    <scope>NUCLEOTIDE SEQUENCE</scope>
    <source>
        <strain evidence="2">20211129_DDA</strain>
        <tissue evidence="2">Liver</tissue>
    </source>
</reference>
<feature type="compositionally biased region" description="Basic and acidic residues" evidence="1">
    <location>
        <begin position="29"/>
        <end position="38"/>
    </location>
</feature>
<gene>
    <name evidence="2" type="ORF">NDU88_003566</name>
</gene>
<evidence type="ECO:0000313" key="3">
    <source>
        <dbReference type="Proteomes" id="UP001066276"/>
    </source>
</evidence>
<protein>
    <submittedName>
        <fullName evidence="2">Uncharacterized protein</fullName>
    </submittedName>
</protein>
<name>A0AAV7LIW9_PLEWA</name>
<evidence type="ECO:0000313" key="2">
    <source>
        <dbReference type="EMBL" id="KAJ1090434.1"/>
    </source>
</evidence>
<evidence type="ECO:0000256" key="1">
    <source>
        <dbReference type="SAM" id="MobiDB-lite"/>
    </source>
</evidence>
<organism evidence="2 3">
    <name type="scientific">Pleurodeles waltl</name>
    <name type="common">Iberian ribbed newt</name>
    <dbReference type="NCBI Taxonomy" id="8319"/>
    <lineage>
        <taxon>Eukaryota</taxon>
        <taxon>Metazoa</taxon>
        <taxon>Chordata</taxon>
        <taxon>Craniata</taxon>
        <taxon>Vertebrata</taxon>
        <taxon>Euteleostomi</taxon>
        <taxon>Amphibia</taxon>
        <taxon>Batrachia</taxon>
        <taxon>Caudata</taxon>
        <taxon>Salamandroidea</taxon>
        <taxon>Salamandridae</taxon>
        <taxon>Pleurodelinae</taxon>
        <taxon>Pleurodeles</taxon>
    </lineage>
</organism>
<proteinExistence type="predicted"/>
<comment type="caution">
    <text evidence="2">The sequence shown here is derived from an EMBL/GenBank/DDBJ whole genome shotgun (WGS) entry which is preliminary data.</text>
</comment>
<feature type="compositionally biased region" description="Basic and acidic residues" evidence="1">
    <location>
        <begin position="1"/>
        <end position="11"/>
    </location>
</feature>
<dbReference type="AlphaFoldDB" id="A0AAV7LIW9"/>
<accession>A0AAV7LIW9</accession>
<sequence>MRKLSPHEKYEQTGVQLAPSTEKGGIEFNKVEHGKAEADPNTGADFDDLIQEEWNELLASYSSVKGKECSTAHRESYTPVFNHNLGGPHLDSSRGSPGRVGRQRLANTA</sequence>
<keyword evidence="3" id="KW-1185">Reference proteome</keyword>
<feature type="region of interest" description="Disordered" evidence="1">
    <location>
        <begin position="1"/>
        <end position="45"/>
    </location>
</feature>
<feature type="region of interest" description="Disordered" evidence="1">
    <location>
        <begin position="78"/>
        <end position="109"/>
    </location>
</feature>
<dbReference type="EMBL" id="JANPWB010000015">
    <property type="protein sequence ID" value="KAJ1090434.1"/>
    <property type="molecule type" value="Genomic_DNA"/>
</dbReference>
<dbReference type="Proteomes" id="UP001066276">
    <property type="component" value="Chromosome 11"/>
</dbReference>